<dbReference type="AlphaFoldDB" id="X0V018"/>
<dbReference type="EMBL" id="BARS01029558">
    <property type="protein sequence ID" value="GAG05888.1"/>
    <property type="molecule type" value="Genomic_DNA"/>
</dbReference>
<accession>X0V018</accession>
<feature type="region of interest" description="Disordered" evidence="1">
    <location>
        <begin position="1"/>
        <end position="31"/>
    </location>
</feature>
<gene>
    <name evidence="2" type="ORF">S01H1_46185</name>
</gene>
<evidence type="ECO:0000256" key="1">
    <source>
        <dbReference type="SAM" id="MobiDB-lite"/>
    </source>
</evidence>
<reference evidence="2" key="1">
    <citation type="journal article" date="2014" name="Front. Microbiol.">
        <title>High frequency of phylogenetically diverse reductive dehalogenase-homologous genes in deep subseafloor sedimentary metagenomes.</title>
        <authorList>
            <person name="Kawai M."/>
            <person name="Futagami T."/>
            <person name="Toyoda A."/>
            <person name="Takaki Y."/>
            <person name="Nishi S."/>
            <person name="Hori S."/>
            <person name="Arai W."/>
            <person name="Tsubouchi T."/>
            <person name="Morono Y."/>
            <person name="Uchiyama I."/>
            <person name="Ito T."/>
            <person name="Fujiyama A."/>
            <person name="Inagaki F."/>
            <person name="Takami H."/>
        </authorList>
    </citation>
    <scope>NUCLEOTIDE SEQUENCE</scope>
    <source>
        <strain evidence="2">Expedition CK06-06</strain>
    </source>
</reference>
<feature type="non-terminal residue" evidence="2">
    <location>
        <position position="1"/>
    </location>
</feature>
<comment type="caution">
    <text evidence="2">The sequence shown here is derived from an EMBL/GenBank/DDBJ whole genome shotgun (WGS) entry which is preliminary data.</text>
</comment>
<evidence type="ECO:0000313" key="2">
    <source>
        <dbReference type="EMBL" id="GAG05888.1"/>
    </source>
</evidence>
<name>X0V018_9ZZZZ</name>
<protein>
    <submittedName>
        <fullName evidence="2">Uncharacterized protein</fullName>
    </submittedName>
</protein>
<sequence>GAAVPRSPVTGSQAVDSRPVPKPDPISAGFDPVSCNLPQNCAAVPGSIDTGNEDLDGH</sequence>
<organism evidence="2">
    <name type="scientific">marine sediment metagenome</name>
    <dbReference type="NCBI Taxonomy" id="412755"/>
    <lineage>
        <taxon>unclassified sequences</taxon>
        <taxon>metagenomes</taxon>
        <taxon>ecological metagenomes</taxon>
    </lineage>
</organism>
<proteinExistence type="predicted"/>